<proteinExistence type="inferred from homology"/>
<protein>
    <recommendedName>
        <fullName evidence="2 7">Vacuolar protein-sorting-associated protein 36</fullName>
    </recommendedName>
    <alternativeName>
        <fullName evidence="6 7">ESCRT-II complex subunit VPS36</fullName>
    </alternativeName>
</protein>
<dbReference type="InterPro" id="IPR021648">
    <property type="entry name" value="GLUE_dom"/>
</dbReference>
<dbReference type="InterPro" id="IPR040608">
    <property type="entry name" value="Snf8/Vps36"/>
</dbReference>
<dbReference type="PANTHER" id="PTHR13128">
    <property type="entry name" value="VACUOLAR PROTEIN-SORTING-ASSOCIATED PROTEIN 36"/>
    <property type="match status" value="1"/>
</dbReference>
<dbReference type="Gene3D" id="6.10.140.260">
    <property type="match status" value="1"/>
</dbReference>
<dbReference type="Pfam" id="PF11605">
    <property type="entry name" value="Vps36_ESCRT-II"/>
    <property type="match status" value="1"/>
</dbReference>
<dbReference type="FunFam" id="1.10.10.10:FF:000170">
    <property type="entry name" value="Vacuolar protein-sorting-associated protein 36"/>
    <property type="match status" value="1"/>
</dbReference>
<dbReference type="InterPro" id="IPR037855">
    <property type="entry name" value="Vps36"/>
</dbReference>
<evidence type="ECO:0000256" key="2">
    <source>
        <dbReference type="ARBA" id="ARBA00017953"/>
    </source>
</evidence>
<dbReference type="Gene3D" id="2.30.29.30">
    <property type="entry name" value="Pleckstrin-homology domain (PH domain)/Phosphotyrosine-binding domain (PTB)"/>
    <property type="match status" value="1"/>
</dbReference>
<dbReference type="FunFam" id="1.10.10.10:FF:000416">
    <property type="entry name" value="Vacuolar protein-sorting-associated protein 36"/>
    <property type="match status" value="1"/>
</dbReference>
<dbReference type="SUPFAM" id="SSF50729">
    <property type="entry name" value="PH domain-like"/>
    <property type="match status" value="1"/>
</dbReference>
<evidence type="ECO:0000256" key="6">
    <source>
        <dbReference type="ARBA" id="ARBA00030114"/>
    </source>
</evidence>
<dbReference type="InterPro" id="IPR036388">
    <property type="entry name" value="WH-like_DNA-bd_sf"/>
</dbReference>
<dbReference type="InterPro" id="IPR036390">
    <property type="entry name" value="WH_DNA-bd_sf"/>
</dbReference>
<reference evidence="10" key="1">
    <citation type="submission" date="2003-08" db="EMBL/GenBank/DDBJ databases">
        <authorList>
            <person name="Birren B."/>
            <person name="Nusbaum C."/>
            <person name="Abebe A."/>
            <person name="Abouelleil A."/>
            <person name="Adekoya E."/>
            <person name="Ait-zahra M."/>
            <person name="Allen N."/>
            <person name="Allen T."/>
            <person name="An P."/>
            <person name="Anderson M."/>
            <person name="Anderson S."/>
            <person name="Arachchi H."/>
            <person name="Armbruster J."/>
            <person name="Bachantsang P."/>
            <person name="Baldwin J."/>
            <person name="Barry A."/>
            <person name="Bayul T."/>
            <person name="Blitshsteyn B."/>
            <person name="Bloom T."/>
            <person name="Blye J."/>
            <person name="Boguslavskiy L."/>
            <person name="Borowsky M."/>
            <person name="Boukhgalter B."/>
            <person name="Brunache A."/>
            <person name="Butler J."/>
            <person name="Calixte N."/>
            <person name="Calvo S."/>
            <person name="Camarata J."/>
            <person name="Campo K."/>
            <person name="Chang J."/>
            <person name="Cheshatsang Y."/>
            <person name="Citroen M."/>
            <person name="Collymore A."/>
            <person name="Considine T."/>
            <person name="Cook A."/>
            <person name="Cooke P."/>
            <person name="Corum B."/>
            <person name="Cuomo C."/>
            <person name="David R."/>
            <person name="Dawoe T."/>
            <person name="Degray S."/>
            <person name="Dodge S."/>
            <person name="Dooley K."/>
            <person name="Dorje P."/>
            <person name="Dorjee K."/>
            <person name="Dorris L."/>
            <person name="Duffey N."/>
            <person name="Dupes A."/>
            <person name="Elkins T."/>
            <person name="Engels R."/>
            <person name="Erickson J."/>
            <person name="Farina A."/>
            <person name="Faro S."/>
            <person name="Ferreira P."/>
            <person name="Fischer H."/>
            <person name="Fitzgerald M."/>
            <person name="Foley K."/>
            <person name="Gage D."/>
            <person name="Galagan J."/>
            <person name="Gearin G."/>
            <person name="Gnerre S."/>
            <person name="Gnirke A."/>
            <person name="Goyette A."/>
            <person name="Graham J."/>
            <person name="Grandbois E."/>
            <person name="Gyaltsen K."/>
            <person name="Hafez N."/>
            <person name="Hagopian D."/>
            <person name="Hagos B."/>
            <person name="Hall J."/>
            <person name="Hatcher B."/>
            <person name="Heller A."/>
            <person name="Higgins H."/>
            <person name="Honan T."/>
            <person name="Horn A."/>
            <person name="Houde N."/>
            <person name="Hughes L."/>
            <person name="Hulme W."/>
            <person name="Husby E."/>
            <person name="Iliev I."/>
            <person name="Jaffe D."/>
            <person name="Jones C."/>
            <person name="Kamal M."/>
            <person name="Kamat A."/>
            <person name="Kamvysselis M."/>
            <person name="Karlsson E."/>
            <person name="Kells C."/>
            <person name="Kieu A."/>
            <person name="Kisner P."/>
            <person name="Kodira C."/>
            <person name="Kulbokas E."/>
            <person name="Labutti K."/>
            <person name="Lama D."/>
            <person name="Landers T."/>
            <person name="Leger J."/>
            <person name="Levine S."/>
            <person name="Lewis D."/>
            <person name="Lewis T."/>
            <person name="Lindblad-toh K."/>
            <person name="Liu X."/>
            <person name="Lokyitsang T."/>
            <person name="Lokyitsang Y."/>
            <person name="Lucien O."/>
            <person name="Lui A."/>
            <person name="Ma L.J."/>
            <person name="Mabbitt R."/>
            <person name="Macdonald J."/>
            <person name="Maclean C."/>
            <person name="Major J."/>
            <person name="Manning J."/>
            <person name="Marabella R."/>
            <person name="Maru K."/>
            <person name="Matthews C."/>
            <person name="Mauceli E."/>
            <person name="Mccarthy M."/>
            <person name="Mcdonough S."/>
            <person name="Mcghee T."/>
            <person name="Meldrim J."/>
            <person name="Meneus L."/>
            <person name="Mesirov J."/>
            <person name="Mihalev A."/>
            <person name="Mihova T."/>
            <person name="Mikkelsen T."/>
            <person name="Mlenga V."/>
            <person name="Moru K."/>
            <person name="Mozes J."/>
            <person name="Mulrain L."/>
            <person name="Munson G."/>
            <person name="Naylor J."/>
            <person name="Newes C."/>
            <person name="Nguyen C."/>
            <person name="Nguyen N."/>
            <person name="Nguyen T."/>
            <person name="Nicol R."/>
            <person name="Nielsen C."/>
            <person name="Nizzari M."/>
            <person name="Norbu C."/>
            <person name="Norbu N."/>
            <person name="O'donnell P."/>
            <person name="Okoawo O."/>
            <person name="O'leary S."/>
            <person name="Omotosho B."/>
            <person name="O'neill K."/>
            <person name="Osman S."/>
            <person name="Parker S."/>
            <person name="Perrin D."/>
            <person name="Phunkhang P."/>
            <person name="Piqani B."/>
            <person name="Purcell S."/>
            <person name="Rachupka T."/>
            <person name="Ramasamy U."/>
            <person name="Rameau R."/>
            <person name="Ray V."/>
            <person name="Raymond C."/>
            <person name="Retta R."/>
            <person name="Richardson S."/>
            <person name="Rise C."/>
            <person name="Rodriguez J."/>
            <person name="Rogers J."/>
            <person name="Rogov P."/>
            <person name="Rutman M."/>
            <person name="Schupbach R."/>
            <person name="Seaman C."/>
            <person name="Settipalli S."/>
            <person name="Sharpe T."/>
            <person name="Sheridan J."/>
            <person name="Sherpa N."/>
            <person name="Shi J."/>
            <person name="Smirnov S."/>
            <person name="Smith C."/>
            <person name="Sougnez C."/>
            <person name="Spencer B."/>
            <person name="Stalker J."/>
            <person name="Stange-thomann N."/>
            <person name="Stavropoulos S."/>
            <person name="Stetson K."/>
            <person name="Stone C."/>
            <person name="Stone S."/>
            <person name="Stubbs M."/>
            <person name="Talamas J."/>
            <person name="Tchuinga P."/>
            <person name="Tenzing P."/>
            <person name="Tesfaye S."/>
            <person name="Theodore J."/>
            <person name="Thoulutsang Y."/>
            <person name="Topham K."/>
            <person name="Towey S."/>
            <person name="Tsamla T."/>
            <person name="Tsomo N."/>
            <person name="Vallee D."/>
            <person name="Vassiliev H."/>
            <person name="Venkataraman V."/>
            <person name="Vinson J."/>
            <person name="Vo A."/>
            <person name="Wade C."/>
            <person name="Wang S."/>
            <person name="Wangchuk T."/>
            <person name="Wangdi T."/>
            <person name="Whittaker C."/>
            <person name="Wilkinson J."/>
            <person name="Wu Y."/>
            <person name="Wyman D."/>
            <person name="Yadav S."/>
            <person name="Yang S."/>
            <person name="Yang X."/>
            <person name="Yeager S."/>
            <person name="Yee E."/>
            <person name="Young G."/>
            <person name="Zainoun J."/>
            <person name="Zembeck L."/>
            <person name="Zimmer A."/>
            <person name="Zody M."/>
            <person name="Lander E."/>
        </authorList>
    </citation>
    <scope>NUCLEOTIDE SEQUENCE [LARGE SCALE GENOMIC DNA]</scope>
</reference>
<dbReference type="GO" id="GO:0043328">
    <property type="term" value="P:protein transport to vacuole involved in ubiquitin-dependent protein catabolic process via the multivesicular body sorting pathway"/>
    <property type="evidence" value="ECO:0007669"/>
    <property type="project" value="UniProtKB-UniRule"/>
</dbReference>
<reference evidence="9" key="3">
    <citation type="submission" date="2025-09" db="UniProtKB">
        <authorList>
            <consortium name="Ensembl"/>
        </authorList>
    </citation>
    <scope>IDENTIFICATION</scope>
</reference>
<name>H2YLK5_CIOSA</name>
<dbReference type="OMA" id="TLNARVW"/>
<dbReference type="Ensembl" id="ENSCSAVT00000006285.1">
    <property type="protein sequence ID" value="ENSCSAVP00000006207.1"/>
    <property type="gene ID" value="ENSCSAVG00000003702.1"/>
</dbReference>
<feature type="domain" description="GLUE N-terminal" evidence="8">
    <location>
        <begin position="1"/>
        <end position="138"/>
    </location>
</feature>
<comment type="function">
    <text evidence="7">Component of the ESCRT-II complex (endosomal sorting complex required for transport II), which is required for multivesicular body (MVB) formation and sorting of endosomal cargo proteins into MVBs.</text>
</comment>
<sequence>MDRFYWSNKGIEAGETKSFCQNGVRIYDGDQKTSYDDGVLTLTSHKLMWMDSSNSQICISLSLSLAVFCERHGGGIGKSAKVSLHLQPVPQDRLPGPVARSSFGFIRFAFKHGGDVEFNHKMEQAIHNKAWEKSLRKSSHSTPEMRPLRASGIIGIERKMEAEKKMTDQSISVAFKDLTKLMEKAKEMVTLSSTIAEKIKDKKGDITDDETVKFQSYLLSLGIPNPVTKQTHGSGTHYHQQLAHEIARSLKPQIEKSGGMILLTDAYCRINRARGMELLSPEDLLNACRVLSHLNLSIKLRQFDTGVMVLQLDSHSDETVVKQTTELVTDSNSLSSEELASLVDISVLLAKERLLLAESSGAVCRDDADQGLRFYPNLFLTKSR</sequence>
<keyword evidence="10" id="KW-1185">Reference proteome</keyword>
<dbReference type="PROSITE" id="PS51495">
    <property type="entry name" value="GLUE"/>
    <property type="match status" value="1"/>
</dbReference>
<evidence type="ECO:0000256" key="4">
    <source>
        <dbReference type="ARBA" id="ARBA00022490"/>
    </source>
</evidence>
<keyword evidence="3 7" id="KW-0813">Transport</keyword>
<comment type="similarity">
    <text evidence="1 7">Belongs to the VPS36 family.</text>
</comment>
<dbReference type="STRING" id="51511.ENSCSAVP00000006207"/>
<keyword evidence="5 7" id="KW-0653">Protein transport</keyword>
<evidence type="ECO:0000256" key="1">
    <source>
        <dbReference type="ARBA" id="ARBA00009697"/>
    </source>
</evidence>
<dbReference type="GO" id="GO:0000814">
    <property type="term" value="C:ESCRT II complex"/>
    <property type="evidence" value="ECO:0007669"/>
    <property type="project" value="UniProtKB-UniRule"/>
</dbReference>
<evidence type="ECO:0000256" key="7">
    <source>
        <dbReference type="RuleBase" id="RU367095"/>
    </source>
</evidence>
<dbReference type="Gene3D" id="1.10.10.10">
    <property type="entry name" value="Winged helix-like DNA-binding domain superfamily/Winged helix DNA-binding domain"/>
    <property type="match status" value="2"/>
</dbReference>
<evidence type="ECO:0000313" key="10">
    <source>
        <dbReference type="Proteomes" id="UP000007875"/>
    </source>
</evidence>
<dbReference type="Pfam" id="PF04157">
    <property type="entry name" value="EAP30"/>
    <property type="match status" value="1"/>
</dbReference>
<reference evidence="9" key="2">
    <citation type="submission" date="2025-08" db="UniProtKB">
        <authorList>
            <consortium name="Ensembl"/>
        </authorList>
    </citation>
    <scope>IDENTIFICATION</scope>
</reference>
<dbReference type="GO" id="GO:0031902">
    <property type="term" value="C:late endosome membrane"/>
    <property type="evidence" value="ECO:0007669"/>
    <property type="project" value="UniProtKB-UniRule"/>
</dbReference>
<accession>H2YLK5</accession>
<dbReference type="InParanoid" id="H2YLK5"/>
<dbReference type="GO" id="GO:0032266">
    <property type="term" value="F:phosphatidylinositol-3-phosphate binding"/>
    <property type="evidence" value="ECO:0007669"/>
    <property type="project" value="UniProtKB-UniRule"/>
</dbReference>
<dbReference type="eggNOG" id="KOG2760">
    <property type="taxonomic scope" value="Eukaryota"/>
</dbReference>
<evidence type="ECO:0000256" key="5">
    <source>
        <dbReference type="ARBA" id="ARBA00022927"/>
    </source>
</evidence>
<dbReference type="AlphaFoldDB" id="H2YLK5"/>
<organism evidence="9 10">
    <name type="scientific">Ciona savignyi</name>
    <name type="common">Pacific transparent sea squirt</name>
    <dbReference type="NCBI Taxonomy" id="51511"/>
    <lineage>
        <taxon>Eukaryota</taxon>
        <taxon>Metazoa</taxon>
        <taxon>Chordata</taxon>
        <taxon>Tunicata</taxon>
        <taxon>Ascidiacea</taxon>
        <taxon>Phlebobranchia</taxon>
        <taxon>Cionidae</taxon>
        <taxon>Ciona</taxon>
    </lineage>
</organism>
<dbReference type="SUPFAM" id="SSF46785">
    <property type="entry name" value="Winged helix' DNA-binding domain"/>
    <property type="match status" value="2"/>
</dbReference>
<dbReference type="Proteomes" id="UP000007875">
    <property type="component" value="Unassembled WGS sequence"/>
</dbReference>
<keyword evidence="4 7" id="KW-0963">Cytoplasm</keyword>
<dbReference type="InterPro" id="IPR011993">
    <property type="entry name" value="PH-like_dom_sf"/>
</dbReference>
<evidence type="ECO:0000259" key="8">
    <source>
        <dbReference type="PROSITE" id="PS51495"/>
    </source>
</evidence>
<evidence type="ECO:0000313" key="9">
    <source>
        <dbReference type="Ensembl" id="ENSCSAVP00000006207.1"/>
    </source>
</evidence>
<dbReference type="PANTHER" id="PTHR13128:SF12">
    <property type="entry name" value="VACUOLAR PROTEIN-SORTING-ASSOCIATED PROTEIN 36"/>
    <property type="match status" value="1"/>
</dbReference>
<dbReference type="GeneTree" id="ENSGT00390000017209"/>
<dbReference type="GO" id="GO:0043130">
    <property type="term" value="F:ubiquitin binding"/>
    <property type="evidence" value="ECO:0007669"/>
    <property type="project" value="UniProtKB-UniRule"/>
</dbReference>
<comment type="subcellular location">
    <subcellularLocation>
        <location evidence="7">Cytoplasm</location>
    </subcellularLocation>
    <subcellularLocation>
        <location evidence="7">Endosome</location>
    </subcellularLocation>
</comment>
<dbReference type="HOGENOM" id="CLU_015433_0_0_1"/>
<evidence type="ECO:0000256" key="3">
    <source>
        <dbReference type="ARBA" id="ARBA00022448"/>
    </source>
</evidence>
<keyword evidence="7" id="KW-0967">Endosome</keyword>
<comment type="subunit">
    <text evidence="7">Component of the endosomal sorting complex required for transport II (ESCRT-II).</text>
</comment>